<dbReference type="KEGG" id="adl:AURDEDRAFT_169917"/>
<name>J0WYD9_AURST</name>
<protein>
    <submittedName>
        <fullName evidence="1">Uncharacterized protein</fullName>
    </submittedName>
</protein>
<organism evidence="1 2">
    <name type="scientific">Auricularia subglabra (strain TFB-10046 / SS5)</name>
    <name type="common">White-rot fungus</name>
    <name type="synonym">Auricularia delicata (strain TFB10046)</name>
    <dbReference type="NCBI Taxonomy" id="717982"/>
    <lineage>
        <taxon>Eukaryota</taxon>
        <taxon>Fungi</taxon>
        <taxon>Dikarya</taxon>
        <taxon>Basidiomycota</taxon>
        <taxon>Agaricomycotina</taxon>
        <taxon>Agaricomycetes</taxon>
        <taxon>Auriculariales</taxon>
        <taxon>Auriculariaceae</taxon>
        <taxon>Auricularia</taxon>
    </lineage>
</organism>
<dbReference type="AlphaFoldDB" id="J0WYD9"/>
<keyword evidence="2" id="KW-1185">Reference proteome</keyword>
<reference evidence="2" key="1">
    <citation type="journal article" date="2012" name="Science">
        <title>The Paleozoic origin of enzymatic lignin decomposition reconstructed from 31 fungal genomes.</title>
        <authorList>
            <person name="Floudas D."/>
            <person name="Binder M."/>
            <person name="Riley R."/>
            <person name="Barry K."/>
            <person name="Blanchette R.A."/>
            <person name="Henrissat B."/>
            <person name="Martinez A.T."/>
            <person name="Otillar R."/>
            <person name="Spatafora J.W."/>
            <person name="Yadav J.S."/>
            <person name="Aerts A."/>
            <person name="Benoit I."/>
            <person name="Boyd A."/>
            <person name="Carlson A."/>
            <person name="Copeland A."/>
            <person name="Coutinho P.M."/>
            <person name="de Vries R.P."/>
            <person name="Ferreira P."/>
            <person name="Findley K."/>
            <person name="Foster B."/>
            <person name="Gaskell J."/>
            <person name="Glotzer D."/>
            <person name="Gorecki P."/>
            <person name="Heitman J."/>
            <person name="Hesse C."/>
            <person name="Hori C."/>
            <person name="Igarashi K."/>
            <person name="Jurgens J.A."/>
            <person name="Kallen N."/>
            <person name="Kersten P."/>
            <person name="Kohler A."/>
            <person name="Kuees U."/>
            <person name="Kumar T.K.A."/>
            <person name="Kuo A."/>
            <person name="LaButti K."/>
            <person name="Larrondo L.F."/>
            <person name="Lindquist E."/>
            <person name="Ling A."/>
            <person name="Lombard V."/>
            <person name="Lucas S."/>
            <person name="Lundell T."/>
            <person name="Martin R."/>
            <person name="McLaughlin D.J."/>
            <person name="Morgenstern I."/>
            <person name="Morin E."/>
            <person name="Murat C."/>
            <person name="Nagy L.G."/>
            <person name="Nolan M."/>
            <person name="Ohm R.A."/>
            <person name="Patyshakuliyeva A."/>
            <person name="Rokas A."/>
            <person name="Ruiz-Duenas F.J."/>
            <person name="Sabat G."/>
            <person name="Salamov A."/>
            <person name="Samejima M."/>
            <person name="Schmutz J."/>
            <person name="Slot J.C."/>
            <person name="St John F."/>
            <person name="Stenlid J."/>
            <person name="Sun H."/>
            <person name="Sun S."/>
            <person name="Syed K."/>
            <person name="Tsang A."/>
            <person name="Wiebenga A."/>
            <person name="Young D."/>
            <person name="Pisabarro A."/>
            <person name="Eastwood D.C."/>
            <person name="Martin F."/>
            <person name="Cullen D."/>
            <person name="Grigoriev I.V."/>
            <person name="Hibbett D.S."/>
        </authorList>
    </citation>
    <scope>NUCLEOTIDE SEQUENCE [LARGE SCALE GENOMIC DNA]</scope>
    <source>
        <strain evidence="2">TFB10046</strain>
    </source>
</reference>
<proteinExistence type="predicted"/>
<evidence type="ECO:0000313" key="1">
    <source>
        <dbReference type="EMBL" id="EJD40939.1"/>
    </source>
</evidence>
<dbReference type="EMBL" id="JH687797">
    <property type="protein sequence ID" value="EJD40939.1"/>
    <property type="molecule type" value="Genomic_DNA"/>
</dbReference>
<accession>J0WYD9</accession>
<dbReference type="Proteomes" id="UP000006514">
    <property type="component" value="Unassembled WGS sequence"/>
</dbReference>
<gene>
    <name evidence="1" type="ORF">AURDEDRAFT_169917</name>
</gene>
<dbReference type="InParanoid" id="J0WYD9"/>
<evidence type="ECO:0000313" key="2">
    <source>
        <dbReference type="Proteomes" id="UP000006514"/>
    </source>
</evidence>
<sequence>MFQFHVLRKCSADALRVHNRVHPLFTGHGAASGPRWDRPRASRVMPEPSAGVPAGLHVFLQPGVPVLHAAYTDVTLLWRTMSHVAFNEHGAHILLGSSCVRATHQGVRSHLDMQFEVLSALFN</sequence>